<dbReference type="AlphaFoldDB" id="A0A401YTW6"/>
<evidence type="ECO:0000256" key="1">
    <source>
        <dbReference type="SAM" id="MobiDB-lite"/>
    </source>
</evidence>
<dbReference type="Proteomes" id="UP000286931">
    <property type="component" value="Unassembled WGS sequence"/>
</dbReference>
<protein>
    <submittedName>
        <fullName evidence="3">Uncharacterized protein</fullName>
    </submittedName>
</protein>
<keyword evidence="2" id="KW-0472">Membrane</keyword>
<evidence type="ECO:0000256" key="2">
    <source>
        <dbReference type="SAM" id="Phobius"/>
    </source>
</evidence>
<sequence>MPSAGSSRFDWRRLRPARRAPNSGGPPPPKSGNGLVIGAVIVGVIVILVWWVLSGDDNKNDKKKNASSTVSPGASGSADPSARASGTAVPSPTSTVKMAVIARQAIGLEIREKPGKGKTVTEVSAGTQLTATCRAKGGVTVYGWRGGKSDQWVLVTTSQGVGYAPEAWLETTGSVKDLLPMC</sequence>
<name>A0A401YTW6_9ACTN</name>
<feature type="region of interest" description="Disordered" evidence="1">
    <location>
        <begin position="59"/>
        <end position="94"/>
    </location>
</feature>
<gene>
    <name evidence="3" type="ORF">EHYA_05750</name>
</gene>
<evidence type="ECO:0000313" key="3">
    <source>
        <dbReference type="EMBL" id="GCD98050.1"/>
    </source>
</evidence>
<accession>A0A401YTW6</accession>
<evidence type="ECO:0000313" key="4">
    <source>
        <dbReference type="Proteomes" id="UP000286931"/>
    </source>
</evidence>
<feature type="transmembrane region" description="Helical" evidence="2">
    <location>
        <begin position="35"/>
        <end position="53"/>
    </location>
</feature>
<proteinExistence type="predicted"/>
<keyword evidence="4" id="KW-1185">Reference proteome</keyword>
<keyword evidence="2" id="KW-0812">Transmembrane</keyword>
<reference evidence="3 4" key="1">
    <citation type="submission" date="2018-12" db="EMBL/GenBank/DDBJ databases">
        <title>Draft genome sequence of Embleya hyalina NBRC 13850T.</title>
        <authorList>
            <person name="Komaki H."/>
            <person name="Hosoyama A."/>
            <person name="Kimura A."/>
            <person name="Ichikawa N."/>
            <person name="Tamura T."/>
        </authorList>
    </citation>
    <scope>NUCLEOTIDE SEQUENCE [LARGE SCALE GENOMIC DNA]</scope>
    <source>
        <strain evidence="3 4">NBRC 13850</strain>
    </source>
</reference>
<feature type="compositionally biased region" description="Low complexity" evidence="1">
    <location>
        <begin position="71"/>
        <end position="86"/>
    </location>
</feature>
<organism evidence="3 4">
    <name type="scientific">Embleya hyalina</name>
    <dbReference type="NCBI Taxonomy" id="516124"/>
    <lineage>
        <taxon>Bacteria</taxon>
        <taxon>Bacillati</taxon>
        <taxon>Actinomycetota</taxon>
        <taxon>Actinomycetes</taxon>
        <taxon>Kitasatosporales</taxon>
        <taxon>Streptomycetaceae</taxon>
        <taxon>Embleya</taxon>
    </lineage>
</organism>
<feature type="region of interest" description="Disordered" evidence="1">
    <location>
        <begin position="1"/>
        <end position="33"/>
    </location>
</feature>
<keyword evidence="2" id="KW-1133">Transmembrane helix</keyword>
<comment type="caution">
    <text evidence="3">The sequence shown here is derived from an EMBL/GenBank/DDBJ whole genome shotgun (WGS) entry which is preliminary data.</text>
</comment>
<dbReference type="EMBL" id="BIFH01000026">
    <property type="protein sequence ID" value="GCD98050.1"/>
    <property type="molecule type" value="Genomic_DNA"/>
</dbReference>